<protein>
    <submittedName>
        <fullName evidence="1">Uncharacterized protein</fullName>
    </submittedName>
</protein>
<sequence>MTTPSPPDGGKFVTFAQVEARFEGGSFPADRASIVKWRILDVEDELMGLVPSLRELDPTADPESSDPVVAAAGVRVGKVQRLVIDKVLDLYRNPDGATSVNSGMDGFNEVRGYSQNRKRSGVGITFTDEELNRVRLPRRKRPPLGTLGARPWGVPC</sequence>
<dbReference type="RefSeq" id="WP_265997488.1">
    <property type="nucleotide sequence ID" value="NZ_JAPJDN010000010.1"/>
</dbReference>
<gene>
    <name evidence="1" type="ORF">ORI27_14045</name>
</gene>
<evidence type="ECO:0000313" key="1">
    <source>
        <dbReference type="EMBL" id="MCX2937827.1"/>
    </source>
</evidence>
<organism evidence="1 2">
    <name type="scientific">Mycobacterium pinniadriaticum</name>
    <dbReference type="NCBI Taxonomy" id="2994102"/>
    <lineage>
        <taxon>Bacteria</taxon>
        <taxon>Bacillati</taxon>
        <taxon>Actinomycetota</taxon>
        <taxon>Actinomycetes</taxon>
        <taxon>Mycobacteriales</taxon>
        <taxon>Mycobacteriaceae</taxon>
        <taxon>Mycobacterium</taxon>
    </lineage>
</organism>
<reference evidence="1 2" key="1">
    <citation type="submission" date="2022-11" db="EMBL/GenBank/DDBJ databases">
        <title>Mycobacterium sp. nov.</title>
        <authorList>
            <person name="Papic B."/>
            <person name="Spicic S."/>
            <person name="Duvnjak S."/>
        </authorList>
    </citation>
    <scope>NUCLEOTIDE SEQUENCE [LARGE SCALE GENOMIC DNA]</scope>
    <source>
        <strain evidence="1 2">CVI_P4</strain>
    </source>
</reference>
<keyword evidence="2" id="KW-1185">Reference proteome</keyword>
<accession>A0ABT3SEL5</accession>
<comment type="caution">
    <text evidence="1">The sequence shown here is derived from an EMBL/GenBank/DDBJ whole genome shotgun (WGS) entry which is preliminary data.</text>
</comment>
<dbReference type="Proteomes" id="UP001300745">
    <property type="component" value="Unassembled WGS sequence"/>
</dbReference>
<dbReference type="EMBL" id="JAPJDO010000010">
    <property type="protein sequence ID" value="MCX2937827.1"/>
    <property type="molecule type" value="Genomic_DNA"/>
</dbReference>
<name>A0ABT3SEL5_9MYCO</name>
<proteinExistence type="predicted"/>
<evidence type="ECO:0000313" key="2">
    <source>
        <dbReference type="Proteomes" id="UP001300745"/>
    </source>
</evidence>